<sequence>MYSILLAVKKPEPLDHKNLEIFDRIVNTMKNLATQDKTIVLLGEGAILLPLDKGLQHVVDVVNSTRSLPYTYAIVTQDLQLIDTVSKVWT</sequence>
<dbReference type="EMBL" id="MT144189">
    <property type="protein sequence ID" value="QJA50341.1"/>
    <property type="molecule type" value="Genomic_DNA"/>
</dbReference>
<evidence type="ECO:0000313" key="2">
    <source>
        <dbReference type="EMBL" id="QJA75354.1"/>
    </source>
</evidence>
<dbReference type="EMBL" id="MT144929">
    <property type="protein sequence ID" value="QJI01521.1"/>
    <property type="molecule type" value="Genomic_DNA"/>
</dbReference>
<proteinExistence type="predicted"/>
<protein>
    <submittedName>
        <fullName evidence="1">Uncharacterized protein</fullName>
    </submittedName>
</protein>
<organism evidence="1">
    <name type="scientific">viral metagenome</name>
    <dbReference type="NCBI Taxonomy" id="1070528"/>
    <lineage>
        <taxon>unclassified sequences</taxon>
        <taxon>metagenomes</taxon>
        <taxon>organismal metagenomes</taxon>
    </lineage>
</organism>
<gene>
    <name evidence="2" type="ORF">MM415A01807_0004</name>
    <name evidence="1" type="ORF">TM448A01716_0012</name>
    <name evidence="3" type="ORF">TM448B02595_0014</name>
</gene>
<dbReference type="EMBL" id="MT142158">
    <property type="protein sequence ID" value="QJA75354.1"/>
    <property type="molecule type" value="Genomic_DNA"/>
</dbReference>
<accession>A0A6H1ZSF4</accession>
<name>A0A6H1ZSF4_9ZZZZ</name>
<evidence type="ECO:0000313" key="1">
    <source>
        <dbReference type="EMBL" id="QJA50341.1"/>
    </source>
</evidence>
<dbReference type="AlphaFoldDB" id="A0A6H1ZSF4"/>
<reference evidence="1" key="1">
    <citation type="submission" date="2020-03" db="EMBL/GenBank/DDBJ databases">
        <title>The deep terrestrial virosphere.</title>
        <authorList>
            <person name="Holmfeldt K."/>
            <person name="Nilsson E."/>
            <person name="Simone D."/>
            <person name="Lopez-Fernandez M."/>
            <person name="Wu X."/>
            <person name="de Brujin I."/>
            <person name="Lundin D."/>
            <person name="Andersson A."/>
            <person name="Bertilsson S."/>
            <person name="Dopson M."/>
        </authorList>
    </citation>
    <scope>NUCLEOTIDE SEQUENCE</scope>
    <source>
        <strain evidence="2">MM415A01807</strain>
        <strain evidence="1">TM448A01716</strain>
        <strain evidence="3">TM448B02595</strain>
    </source>
</reference>
<evidence type="ECO:0000313" key="3">
    <source>
        <dbReference type="EMBL" id="QJI01521.1"/>
    </source>
</evidence>